<keyword evidence="2" id="KW-0694">RNA-binding</keyword>
<dbReference type="EMBL" id="JALJOV010000255">
    <property type="protein sequence ID" value="KAK9865375.1"/>
    <property type="molecule type" value="Genomic_DNA"/>
</dbReference>
<evidence type="ECO:0000313" key="5">
    <source>
        <dbReference type="EMBL" id="KAK9865375.1"/>
    </source>
</evidence>
<gene>
    <name evidence="5" type="ORF">WJX84_004462</name>
</gene>
<name>A0AAW1T752_9CHLO</name>
<dbReference type="PANTHER" id="PTHR10288">
    <property type="entry name" value="KH DOMAIN CONTAINING RNA BINDING PROTEIN"/>
    <property type="match status" value="1"/>
</dbReference>
<dbReference type="AlphaFoldDB" id="A0AAW1T752"/>
<proteinExistence type="predicted"/>
<evidence type="ECO:0000313" key="6">
    <source>
        <dbReference type="Proteomes" id="UP001485043"/>
    </source>
</evidence>
<dbReference type="GO" id="GO:0003723">
    <property type="term" value="F:RNA binding"/>
    <property type="evidence" value="ECO:0007669"/>
    <property type="project" value="UniProtKB-UniRule"/>
</dbReference>
<feature type="domain" description="K Homology" evidence="4">
    <location>
        <begin position="272"/>
        <end position="329"/>
    </location>
</feature>
<protein>
    <recommendedName>
        <fullName evidence="4">K Homology domain-containing protein</fullName>
    </recommendedName>
</protein>
<evidence type="ECO:0000259" key="4">
    <source>
        <dbReference type="SMART" id="SM00322"/>
    </source>
</evidence>
<dbReference type="InterPro" id="IPR004088">
    <property type="entry name" value="KH_dom_type_1"/>
</dbReference>
<feature type="domain" description="K Homology" evidence="4">
    <location>
        <begin position="129"/>
        <end position="206"/>
    </location>
</feature>
<dbReference type="Gene3D" id="3.30.1370.10">
    <property type="entry name" value="K Homology domain, type 1"/>
    <property type="match status" value="3"/>
</dbReference>
<sequence length="340" mass="35792">MRPPGPGHKRPASDLDASSQVFNGQQTTAKRPALEQPLTFRILCPKHKVGSVIGKGGEIVSQIRRDTGARIKIEEPLPSCSERIISISGPSSGDVPHWSPAQEALLSLHNCISEAASSRPSSAHNHHESEACARLLLEGGQAGRVLGHAGREIAQIRQETGATVRLLDRHDPDFPACAGPTDGAIQITGSTESVRRGLKAASICLRAAPQRPCNPSQGRHGGLHAPPSPNSMHSTGTTTLDASADHALPPLPLLPPLHMPSQPMLDKQRLPVETEYRVLVPDAHVGSIIGHNGDLIRKNRAETGASVKVFSSTPGCAARVAALASLEEAGTSVCKAQDAL</sequence>
<feature type="compositionally biased region" description="Polar residues" evidence="3">
    <location>
        <begin position="16"/>
        <end position="29"/>
    </location>
</feature>
<dbReference type="SMART" id="SM00322">
    <property type="entry name" value="KH"/>
    <property type="match status" value="3"/>
</dbReference>
<evidence type="ECO:0000256" key="2">
    <source>
        <dbReference type="PROSITE-ProRule" id="PRU00117"/>
    </source>
</evidence>
<dbReference type="PROSITE" id="PS50084">
    <property type="entry name" value="KH_TYPE_1"/>
    <property type="match status" value="3"/>
</dbReference>
<keyword evidence="6" id="KW-1185">Reference proteome</keyword>
<dbReference type="CDD" id="cd22459">
    <property type="entry name" value="KH-I_PEPPER_rpt1_like"/>
    <property type="match status" value="1"/>
</dbReference>
<dbReference type="InterPro" id="IPR004087">
    <property type="entry name" value="KH_dom"/>
</dbReference>
<keyword evidence="1" id="KW-0677">Repeat</keyword>
<reference evidence="5 6" key="1">
    <citation type="journal article" date="2024" name="Nat. Commun.">
        <title>Phylogenomics reveals the evolutionary origins of lichenization in chlorophyte algae.</title>
        <authorList>
            <person name="Puginier C."/>
            <person name="Libourel C."/>
            <person name="Otte J."/>
            <person name="Skaloud P."/>
            <person name="Haon M."/>
            <person name="Grisel S."/>
            <person name="Petersen M."/>
            <person name="Berrin J.G."/>
            <person name="Delaux P.M."/>
            <person name="Dal Grande F."/>
            <person name="Keller J."/>
        </authorList>
    </citation>
    <scope>NUCLEOTIDE SEQUENCE [LARGE SCALE GENOMIC DNA]</scope>
    <source>
        <strain evidence="5 6">SAG 2523</strain>
    </source>
</reference>
<feature type="region of interest" description="Disordered" evidence="3">
    <location>
        <begin position="1"/>
        <end position="32"/>
    </location>
</feature>
<dbReference type="InterPro" id="IPR036612">
    <property type="entry name" value="KH_dom_type_1_sf"/>
</dbReference>
<comment type="caution">
    <text evidence="5">The sequence shown here is derived from an EMBL/GenBank/DDBJ whole genome shotgun (WGS) entry which is preliminary data.</text>
</comment>
<dbReference type="Proteomes" id="UP001485043">
    <property type="component" value="Unassembled WGS sequence"/>
</dbReference>
<dbReference type="Pfam" id="PF00013">
    <property type="entry name" value="KH_1"/>
    <property type="match status" value="3"/>
</dbReference>
<evidence type="ECO:0000256" key="3">
    <source>
        <dbReference type="SAM" id="MobiDB-lite"/>
    </source>
</evidence>
<feature type="non-terminal residue" evidence="5">
    <location>
        <position position="340"/>
    </location>
</feature>
<organism evidence="5 6">
    <name type="scientific">Apatococcus fuscideae</name>
    <dbReference type="NCBI Taxonomy" id="2026836"/>
    <lineage>
        <taxon>Eukaryota</taxon>
        <taxon>Viridiplantae</taxon>
        <taxon>Chlorophyta</taxon>
        <taxon>core chlorophytes</taxon>
        <taxon>Trebouxiophyceae</taxon>
        <taxon>Chlorellales</taxon>
        <taxon>Chlorellaceae</taxon>
        <taxon>Apatococcus</taxon>
    </lineage>
</organism>
<accession>A0AAW1T752</accession>
<feature type="domain" description="K Homology" evidence="4">
    <location>
        <begin position="36"/>
        <end position="113"/>
    </location>
</feature>
<feature type="compositionally biased region" description="Polar residues" evidence="3">
    <location>
        <begin position="230"/>
        <end position="239"/>
    </location>
</feature>
<feature type="region of interest" description="Disordered" evidence="3">
    <location>
        <begin position="210"/>
        <end position="241"/>
    </location>
</feature>
<evidence type="ECO:0000256" key="1">
    <source>
        <dbReference type="ARBA" id="ARBA00022737"/>
    </source>
</evidence>
<dbReference type="SUPFAM" id="SSF54791">
    <property type="entry name" value="Eukaryotic type KH-domain (KH-domain type I)"/>
    <property type="match status" value="3"/>
</dbReference>